<keyword evidence="3" id="KW-1185">Reference proteome</keyword>
<protein>
    <submittedName>
        <fullName evidence="2">Solute carrier family 10 member 7</fullName>
    </submittedName>
</protein>
<dbReference type="Ensembl" id="ENSBIXT00000005192.1">
    <property type="protein sequence ID" value="ENSBIXP00000005711.1"/>
    <property type="gene ID" value="ENSBIXG00000001025.1"/>
</dbReference>
<dbReference type="PANTHER" id="PTHR18640:SF5">
    <property type="entry name" value="SODIUM_BILE ACID COTRANSPORTER 7"/>
    <property type="match status" value="1"/>
</dbReference>
<reference evidence="2" key="2">
    <citation type="submission" date="2025-05" db="UniProtKB">
        <authorList>
            <consortium name="Ensembl"/>
        </authorList>
    </citation>
    <scope>IDENTIFICATION</scope>
</reference>
<reference evidence="3 4" key="1">
    <citation type="submission" date="2018-11" db="EMBL/GenBank/DDBJ databases">
        <title>Haplotype-resolved cattle genomes.</title>
        <authorList>
            <person name="Low W.Y."/>
            <person name="Tearle R."/>
            <person name="Bickhart D.M."/>
            <person name="Rosen B.D."/>
            <person name="Koren S."/>
            <person name="Rhie A."/>
            <person name="Hiendleder S."/>
            <person name="Phillippy A.M."/>
            <person name="Smith T.P.L."/>
            <person name="Williams J.L."/>
        </authorList>
    </citation>
    <scope>NUCLEOTIDE SEQUENCE [LARGE SCALE GENOMIC DNA]</scope>
</reference>
<evidence type="ECO:0000313" key="4">
    <source>
        <dbReference type="Proteomes" id="UP000429181"/>
    </source>
</evidence>
<organism evidence="2 3">
    <name type="scientific">Bos indicus x Bos taurus</name>
    <name type="common">Hybrid cattle</name>
    <dbReference type="NCBI Taxonomy" id="30522"/>
    <lineage>
        <taxon>Eukaryota</taxon>
        <taxon>Metazoa</taxon>
        <taxon>Chordata</taxon>
        <taxon>Craniata</taxon>
        <taxon>Vertebrata</taxon>
        <taxon>Euteleostomi</taxon>
        <taxon>Mammalia</taxon>
        <taxon>Eutheria</taxon>
        <taxon>Laurasiatheria</taxon>
        <taxon>Artiodactyla</taxon>
        <taxon>Ruminantia</taxon>
        <taxon>Pecora</taxon>
        <taxon>Bovidae</taxon>
        <taxon>Bovinae</taxon>
        <taxon>Bos</taxon>
    </lineage>
</organism>
<dbReference type="Proteomes" id="UP000429181">
    <property type="component" value="Chromosome 17"/>
</dbReference>
<gene>
    <name evidence="2" type="primary">SLC10A7</name>
</gene>
<evidence type="ECO:0000313" key="3">
    <source>
        <dbReference type="Proteomes" id="UP000314981"/>
    </source>
</evidence>
<accession>A0A4W2BZ78</accession>
<dbReference type="GeneTree" id="ENSGT00390000011932"/>
<dbReference type="Proteomes" id="UP000314981">
    <property type="component" value="Chromosome 17"/>
</dbReference>
<proteinExistence type="inferred from homology"/>
<dbReference type="PANTHER" id="PTHR18640">
    <property type="entry name" value="SOLUTE CARRIER FAMILY 10 MEMBER 7"/>
    <property type="match status" value="1"/>
</dbReference>
<evidence type="ECO:0000256" key="1">
    <source>
        <dbReference type="ARBA" id="ARBA00006528"/>
    </source>
</evidence>
<dbReference type="Ensembl" id="ENSBIXT00005013104.1">
    <property type="protein sequence ID" value="ENSBIXP00005002009.1"/>
    <property type="gene ID" value="ENSBIXG00005008458.1"/>
</dbReference>
<dbReference type="Gene3D" id="1.20.1530.20">
    <property type="match status" value="1"/>
</dbReference>
<sequence>MRLLERMRKEWFMIGIVLAIAGAKLEPSIGMNGGPLKPEITVSYIAVATIFFNSGLSLNTEVADSRLHASACVFCGDINQGSWWKR</sequence>
<comment type="similarity">
    <text evidence="1">Belongs to the bile acid:sodium symporter (BASS) (TC 2.A.28) family.</text>
</comment>
<name>A0A4W2BZ78_BOBOX</name>
<dbReference type="InterPro" id="IPR038770">
    <property type="entry name" value="Na+/solute_symporter_sf"/>
</dbReference>
<dbReference type="AlphaFoldDB" id="A0A4W2BZ78"/>
<dbReference type="Pfam" id="PF13593">
    <property type="entry name" value="SBF_like"/>
    <property type="match status" value="1"/>
</dbReference>
<evidence type="ECO:0000313" key="2">
    <source>
        <dbReference type="Ensembl" id="ENSBIXP00000005711.1"/>
    </source>
</evidence>
<dbReference type="GO" id="GO:0005886">
    <property type="term" value="C:plasma membrane"/>
    <property type="evidence" value="ECO:0007669"/>
    <property type="project" value="TreeGrafter"/>
</dbReference>
<dbReference type="InterPro" id="IPR016833">
    <property type="entry name" value="Put_Na-Bile_cotransptr"/>
</dbReference>